<keyword evidence="4 6" id="KW-0472">Membrane</keyword>
<gene>
    <name evidence="7" type="ORF">yc1106_07136</name>
</gene>
<evidence type="ECO:0000256" key="1">
    <source>
        <dbReference type="ARBA" id="ARBA00004127"/>
    </source>
</evidence>
<comment type="subcellular location">
    <subcellularLocation>
        <location evidence="1">Endomembrane system</location>
        <topology evidence="1">Multi-pass membrane protein</topology>
    </subcellularLocation>
</comment>
<feature type="region of interest" description="Disordered" evidence="5">
    <location>
        <begin position="1"/>
        <end position="23"/>
    </location>
</feature>
<feature type="transmembrane region" description="Helical" evidence="6">
    <location>
        <begin position="229"/>
        <end position="250"/>
    </location>
</feature>
<dbReference type="AlphaFoldDB" id="A0A9Q8ZD41"/>
<dbReference type="InterPro" id="IPR006838">
    <property type="entry name" value="ADTRP_AIG1"/>
</dbReference>
<sequence length="282" mass="31185">MALPPPKKASEIAPTSSRRHPLQRFDSPSKGFSGALHVVGLISFYLSFKFLADNPNVFNEAFGWHLQFLTIIGLSISTLTFIVALVADLTSTALDQSPEMPSSPPAAAFSSHLFRLKNYLSLVAAPMEITISVLYWTLKAIDGKLLVSEEIPLPPVFYDIGFHLVPAVVLSMDSLLLSPPWPTTPMNESAPMITLALSTIVAFAYWVWIEICYSQNGFYPYPIFELLSTSQRVGLFVVSGVIMWVVGGALRVAYARINGYESVEHLDKVRRNRAMGESGKWE</sequence>
<evidence type="ECO:0000256" key="6">
    <source>
        <dbReference type="SAM" id="Phobius"/>
    </source>
</evidence>
<feature type="transmembrane region" description="Helical" evidence="6">
    <location>
        <begin position="32"/>
        <end position="52"/>
    </location>
</feature>
<dbReference type="Pfam" id="PF04750">
    <property type="entry name" value="Far-17a_AIG1"/>
    <property type="match status" value="1"/>
</dbReference>
<name>A0A9Q8ZD41_CURCL</name>
<evidence type="ECO:0000313" key="8">
    <source>
        <dbReference type="Proteomes" id="UP001056012"/>
    </source>
</evidence>
<evidence type="ECO:0000256" key="3">
    <source>
        <dbReference type="ARBA" id="ARBA00022989"/>
    </source>
</evidence>
<evidence type="ECO:0000256" key="2">
    <source>
        <dbReference type="ARBA" id="ARBA00022692"/>
    </source>
</evidence>
<feature type="transmembrane region" description="Helical" evidence="6">
    <location>
        <begin position="64"/>
        <end position="87"/>
    </location>
</feature>
<accession>A0A9Q8ZD41</accession>
<reference evidence="7" key="1">
    <citation type="submission" date="2021-12" db="EMBL/GenBank/DDBJ databases">
        <title>Curvularia clavata genome.</title>
        <authorList>
            <person name="Cao Y."/>
        </authorList>
    </citation>
    <scope>NUCLEOTIDE SEQUENCE</scope>
    <source>
        <strain evidence="7">Yc1106</strain>
    </source>
</reference>
<evidence type="ECO:0000313" key="7">
    <source>
        <dbReference type="EMBL" id="USP79862.1"/>
    </source>
</evidence>
<dbReference type="GO" id="GO:0012505">
    <property type="term" value="C:endomembrane system"/>
    <property type="evidence" value="ECO:0007669"/>
    <property type="project" value="UniProtKB-SubCell"/>
</dbReference>
<keyword evidence="8" id="KW-1185">Reference proteome</keyword>
<evidence type="ECO:0000256" key="5">
    <source>
        <dbReference type="SAM" id="MobiDB-lite"/>
    </source>
</evidence>
<dbReference type="PANTHER" id="PTHR10989">
    <property type="entry name" value="ANDROGEN-INDUCED PROTEIN 1-RELATED"/>
    <property type="match status" value="1"/>
</dbReference>
<organism evidence="7 8">
    <name type="scientific">Curvularia clavata</name>
    <dbReference type="NCBI Taxonomy" id="95742"/>
    <lineage>
        <taxon>Eukaryota</taxon>
        <taxon>Fungi</taxon>
        <taxon>Dikarya</taxon>
        <taxon>Ascomycota</taxon>
        <taxon>Pezizomycotina</taxon>
        <taxon>Dothideomycetes</taxon>
        <taxon>Pleosporomycetidae</taxon>
        <taxon>Pleosporales</taxon>
        <taxon>Pleosporineae</taxon>
        <taxon>Pleosporaceae</taxon>
        <taxon>Curvularia</taxon>
    </lineage>
</organism>
<keyword evidence="2 6" id="KW-0812">Transmembrane</keyword>
<protein>
    <submittedName>
        <fullName evidence="7">Uncharacterized protein</fullName>
    </submittedName>
</protein>
<feature type="transmembrane region" description="Helical" evidence="6">
    <location>
        <begin position="189"/>
        <end position="209"/>
    </location>
</feature>
<dbReference type="OrthoDB" id="1898221at2759"/>
<proteinExistence type="predicted"/>
<dbReference type="Proteomes" id="UP001056012">
    <property type="component" value="Chromosome 5"/>
</dbReference>
<dbReference type="GO" id="GO:0016020">
    <property type="term" value="C:membrane"/>
    <property type="evidence" value="ECO:0007669"/>
    <property type="project" value="InterPro"/>
</dbReference>
<evidence type="ECO:0000256" key="4">
    <source>
        <dbReference type="ARBA" id="ARBA00023136"/>
    </source>
</evidence>
<keyword evidence="3 6" id="KW-1133">Transmembrane helix</keyword>
<feature type="transmembrane region" description="Helical" evidence="6">
    <location>
        <begin position="119"/>
        <end position="136"/>
    </location>
</feature>
<dbReference type="VEuPathDB" id="FungiDB:yc1106_07136"/>
<dbReference type="EMBL" id="CP089278">
    <property type="protein sequence ID" value="USP79862.1"/>
    <property type="molecule type" value="Genomic_DNA"/>
</dbReference>
<dbReference type="PANTHER" id="PTHR10989:SF16">
    <property type="entry name" value="AT02829P-RELATED"/>
    <property type="match status" value="1"/>
</dbReference>